<sequence length="237" mass="28263">MNLIAFYEEKGTDLLGRSLLRILQWNEERLEKCHNYIQFLFPLPEMSNVNVNAPIIDRRVFDEFRLRPDLRRNLKMSFKKMLWFYGFRLETEGERIKVCRGENFDQQSRIWDCRFDHNHLRITRIIRCLRVLGLEEEALAFRATLESSTINVSARSREFWRRAAKRSLNLRPDFEEDDIDGEDDLTVGPAFLREFEQRRKEQAQSDANAARIKKEVENSEAQSNANSVRIKEEPEDF</sequence>
<comment type="similarity">
    <text evidence="1">Belongs to the opioid growth factor receptor family.</text>
</comment>
<evidence type="ECO:0000256" key="2">
    <source>
        <dbReference type="SAM" id="MobiDB-lite"/>
    </source>
</evidence>
<accession>K1W9W2</accession>
<dbReference type="PANTHER" id="PTHR14015:SF2">
    <property type="entry name" value="OPIOID GROWTH FACTOR RECEPTOR (OGFR) CONSERVED DOMAIN-CONTAINING PROTEIN"/>
    <property type="match status" value="1"/>
</dbReference>
<dbReference type="eggNOG" id="ENOG502S3JY">
    <property type="taxonomic scope" value="Eukaryota"/>
</dbReference>
<keyword evidence="5" id="KW-1185">Reference proteome</keyword>
<feature type="domain" description="Opioid growth factor receptor (OGFr) conserved" evidence="3">
    <location>
        <begin position="24"/>
        <end position="136"/>
    </location>
</feature>
<dbReference type="OMA" id="VTESSKW"/>
<evidence type="ECO:0000256" key="1">
    <source>
        <dbReference type="ARBA" id="ARBA00010365"/>
    </source>
</evidence>
<keyword evidence="4" id="KW-0675">Receptor</keyword>
<dbReference type="GeneID" id="18763657"/>
<reference evidence="4 5" key="1">
    <citation type="journal article" date="2012" name="BMC Genomics">
        <title>Sequencing the genome of Marssonina brunnea reveals fungus-poplar co-evolution.</title>
        <authorList>
            <person name="Zhu S."/>
            <person name="Cao Y.-Z."/>
            <person name="Jiang C."/>
            <person name="Tan B.-Y."/>
            <person name="Wang Z."/>
            <person name="Feng S."/>
            <person name="Zhang L."/>
            <person name="Su X.-H."/>
            <person name="Brejova B."/>
            <person name="Vinar T."/>
            <person name="Xu M."/>
            <person name="Wang M.-X."/>
            <person name="Zhang S.-G."/>
            <person name="Huang M.-R."/>
            <person name="Wu R."/>
            <person name="Zhou Y."/>
        </authorList>
    </citation>
    <scope>NUCLEOTIDE SEQUENCE [LARGE SCALE GENOMIC DNA]</scope>
    <source>
        <strain evidence="4 5">MB_m1</strain>
    </source>
</reference>
<organism evidence="4 5">
    <name type="scientific">Marssonina brunnea f. sp. multigermtubi (strain MB_m1)</name>
    <name type="common">Marssonina leaf spot fungus</name>
    <dbReference type="NCBI Taxonomy" id="1072389"/>
    <lineage>
        <taxon>Eukaryota</taxon>
        <taxon>Fungi</taxon>
        <taxon>Dikarya</taxon>
        <taxon>Ascomycota</taxon>
        <taxon>Pezizomycotina</taxon>
        <taxon>Leotiomycetes</taxon>
        <taxon>Helotiales</taxon>
        <taxon>Drepanopezizaceae</taxon>
        <taxon>Drepanopeziza</taxon>
    </lineage>
</organism>
<dbReference type="HOGENOM" id="CLU_068726_1_0_1"/>
<proteinExistence type="inferred from homology"/>
<dbReference type="GO" id="GO:0016020">
    <property type="term" value="C:membrane"/>
    <property type="evidence" value="ECO:0007669"/>
    <property type="project" value="InterPro"/>
</dbReference>
<dbReference type="InterPro" id="IPR006757">
    <property type="entry name" value="OGF_rcpt"/>
</dbReference>
<dbReference type="PANTHER" id="PTHR14015">
    <property type="entry name" value="OPIOID GROWTH FACTOR RECEPTOR OGFR ZETA-TYPE OPIOID RECEPTOR"/>
    <property type="match status" value="1"/>
</dbReference>
<gene>
    <name evidence="4" type="ORF">MBM_07722</name>
</gene>
<dbReference type="InParanoid" id="K1W9W2"/>
<evidence type="ECO:0000259" key="3">
    <source>
        <dbReference type="Pfam" id="PF04664"/>
    </source>
</evidence>
<dbReference type="InterPro" id="IPR039574">
    <property type="entry name" value="OGFr"/>
</dbReference>
<evidence type="ECO:0000313" key="4">
    <source>
        <dbReference type="EMBL" id="EKD14045.1"/>
    </source>
</evidence>
<dbReference type="EMBL" id="JH921447">
    <property type="protein sequence ID" value="EKD14045.1"/>
    <property type="molecule type" value="Genomic_DNA"/>
</dbReference>
<dbReference type="Pfam" id="PF04664">
    <property type="entry name" value="OGFr_N"/>
    <property type="match status" value="1"/>
</dbReference>
<dbReference type="GO" id="GO:0140625">
    <property type="term" value="F:opioid growth factor receptor activity"/>
    <property type="evidence" value="ECO:0007669"/>
    <property type="project" value="InterPro"/>
</dbReference>
<protein>
    <submittedName>
        <fullName evidence="4">Opioid growth factor receptor (OGFr) region</fullName>
    </submittedName>
</protein>
<dbReference type="RefSeq" id="XP_007295611.1">
    <property type="nucleotide sequence ID" value="XM_007295549.1"/>
</dbReference>
<evidence type="ECO:0000313" key="5">
    <source>
        <dbReference type="Proteomes" id="UP000006753"/>
    </source>
</evidence>
<dbReference type="STRING" id="1072389.K1W9W2"/>
<feature type="region of interest" description="Disordered" evidence="2">
    <location>
        <begin position="198"/>
        <end position="237"/>
    </location>
</feature>
<dbReference type="AlphaFoldDB" id="K1W9W2"/>
<dbReference type="OrthoDB" id="9030204at2759"/>
<dbReference type="KEGG" id="mbe:MBM_07722"/>
<name>K1W9W2_MARBU</name>
<dbReference type="Proteomes" id="UP000006753">
    <property type="component" value="Unassembled WGS sequence"/>
</dbReference>